<gene>
    <name evidence="2" type="ORF">B0H17DRAFT_1187842</name>
</gene>
<evidence type="ECO:0000313" key="2">
    <source>
        <dbReference type="EMBL" id="KAJ7629597.1"/>
    </source>
</evidence>
<dbReference type="AlphaFoldDB" id="A0AAD7BSW9"/>
<dbReference type="EMBL" id="JARKIE010000537">
    <property type="protein sequence ID" value="KAJ7629597.1"/>
    <property type="molecule type" value="Genomic_DNA"/>
</dbReference>
<feature type="region of interest" description="Disordered" evidence="1">
    <location>
        <begin position="66"/>
        <end position="95"/>
    </location>
</feature>
<accession>A0AAD7BSW9</accession>
<feature type="region of interest" description="Disordered" evidence="1">
    <location>
        <begin position="31"/>
        <end position="50"/>
    </location>
</feature>
<name>A0AAD7BSW9_MYCRO</name>
<comment type="caution">
    <text evidence="2">The sequence shown here is derived from an EMBL/GenBank/DDBJ whole genome shotgun (WGS) entry which is preliminary data.</text>
</comment>
<organism evidence="2 3">
    <name type="scientific">Mycena rosella</name>
    <name type="common">Pink bonnet</name>
    <name type="synonym">Agaricus rosellus</name>
    <dbReference type="NCBI Taxonomy" id="1033263"/>
    <lineage>
        <taxon>Eukaryota</taxon>
        <taxon>Fungi</taxon>
        <taxon>Dikarya</taxon>
        <taxon>Basidiomycota</taxon>
        <taxon>Agaricomycotina</taxon>
        <taxon>Agaricomycetes</taxon>
        <taxon>Agaricomycetidae</taxon>
        <taxon>Agaricales</taxon>
        <taxon>Marasmiineae</taxon>
        <taxon>Mycenaceae</taxon>
        <taxon>Mycena</taxon>
    </lineage>
</organism>
<protein>
    <submittedName>
        <fullName evidence="2">Uncharacterized protein</fullName>
    </submittedName>
</protein>
<reference evidence="2" key="1">
    <citation type="submission" date="2023-03" db="EMBL/GenBank/DDBJ databases">
        <title>Massive genome expansion in bonnet fungi (Mycena s.s.) driven by repeated elements and novel gene families across ecological guilds.</title>
        <authorList>
            <consortium name="Lawrence Berkeley National Laboratory"/>
            <person name="Harder C.B."/>
            <person name="Miyauchi S."/>
            <person name="Viragh M."/>
            <person name="Kuo A."/>
            <person name="Thoen E."/>
            <person name="Andreopoulos B."/>
            <person name="Lu D."/>
            <person name="Skrede I."/>
            <person name="Drula E."/>
            <person name="Henrissat B."/>
            <person name="Morin E."/>
            <person name="Kohler A."/>
            <person name="Barry K."/>
            <person name="LaButti K."/>
            <person name="Morin E."/>
            <person name="Salamov A."/>
            <person name="Lipzen A."/>
            <person name="Mereny Z."/>
            <person name="Hegedus B."/>
            <person name="Baldrian P."/>
            <person name="Stursova M."/>
            <person name="Weitz H."/>
            <person name="Taylor A."/>
            <person name="Grigoriev I.V."/>
            <person name="Nagy L.G."/>
            <person name="Martin F."/>
            <person name="Kauserud H."/>
        </authorList>
    </citation>
    <scope>NUCLEOTIDE SEQUENCE</scope>
    <source>
        <strain evidence="2">CBHHK067</strain>
    </source>
</reference>
<feature type="compositionally biased region" description="Basic and acidic residues" evidence="1">
    <location>
        <begin position="84"/>
        <end position="95"/>
    </location>
</feature>
<dbReference type="Proteomes" id="UP001221757">
    <property type="component" value="Unassembled WGS sequence"/>
</dbReference>
<keyword evidence="3" id="KW-1185">Reference proteome</keyword>
<evidence type="ECO:0000256" key="1">
    <source>
        <dbReference type="SAM" id="MobiDB-lite"/>
    </source>
</evidence>
<evidence type="ECO:0000313" key="3">
    <source>
        <dbReference type="Proteomes" id="UP001221757"/>
    </source>
</evidence>
<sequence>MSVQCNCGDSEAAIINEPCTYEIIPSIRRGGPGANGVHAQTRSRAGGRNGIGHAAAAVLSGIKAAKSRRGRRGGKGELNQVYQEEEREKKDEREGDCSIHYSLCQPLFLAQFCTPEVPEAQKFQTIKYGFGGLMQEIKPMSDGDDCPNELSPGE</sequence>
<proteinExistence type="predicted"/>